<dbReference type="InterPro" id="IPR036188">
    <property type="entry name" value="FAD/NAD-bd_sf"/>
</dbReference>
<protein>
    <submittedName>
        <fullName evidence="6">Putative monooxygenase</fullName>
    </submittedName>
</protein>
<dbReference type="Gene3D" id="3.50.50.60">
    <property type="entry name" value="FAD/NAD(P)-binding domain"/>
    <property type="match status" value="2"/>
</dbReference>
<evidence type="ECO:0000256" key="3">
    <source>
        <dbReference type="ARBA" id="ARBA00022827"/>
    </source>
</evidence>
<keyword evidence="4" id="KW-0560">Oxidoreductase</keyword>
<dbReference type="PRINTS" id="PR00419">
    <property type="entry name" value="ADXRDTASE"/>
</dbReference>
<dbReference type="KEGG" id="mmag:MMAD_55130"/>
<dbReference type="RefSeq" id="WP_163744683.1">
    <property type="nucleotide sequence ID" value="NZ_AP022611.1"/>
</dbReference>
<evidence type="ECO:0000256" key="4">
    <source>
        <dbReference type="ARBA" id="ARBA00023002"/>
    </source>
</evidence>
<dbReference type="Pfam" id="PF00743">
    <property type="entry name" value="FMO-like"/>
    <property type="match status" value="1"/>
</dbReference>
<evidence type="ECO:0000313" key="6">
    <source>
        <dbReference type="EMBL" id="BBZ31218.1"/>
    </source>
</evidence>
<organism evidence="6 7">
    <name type="scientific">Mycolicibacterium madagascariense</name>
    <dbReference type="NCBI Taxonomy" id="212765"/>
    <lineage>
        <taxon>Bacteria</taxon>
        <taxon>Bacillati</taxon>
        <taxon>Actinomycetota</taxon>
        <taxon>Actinomycetes</taxon>
        <taxon>Mycobacteriales</taxon>
        <taxon>Mycobacteriaceae</taxon>
        <taxon>Mycolicibacterium</taxon>
    </lineage>
</organism>
<dbReference type="AlphaFoldDB" id="A0A7I7XPP4"/>
<dbReference type="GO" id="GO:0050661">
    <property type="term" value="F:NADP binding"/>
    <property type="evidence" value="ECO:0007669"/>
    <property type="project" value="InterPro"/>
</dbReference>
<dbReference type="InterPro" id="IPR051209">
    <property type="entry name" value="FAD-bind_Monooxygenase_sf"/>
</dbReference>
<dbReference type="PANTHER" id="PTHR42877">
    <property type="entry name" value="L-ORNITHINE N(5)-MONOOXYGENASE-RELATED"/>
    <property type="match status" value="1"/>
</dbReference>
<evidence type="ECO:0000256" key="5">
    <source>
        <dbReference type="SAM" id="MobiDB-lite"/>
    </source>
</evidence>
<dbReference type="InterPro" id="IPR020946">
    <property type="entry name" value="Flavin_mOase-like"/>
</dbReference>
<dbReference type="EMBL" id="AP022611">
    <property type="protein sequence ID" value="BBZ31218.1"/>
    <property type="molecule type" value="Genomic_DNA"/>
</dbReference>
<dbReference type="PANTHER" id="PTHR42877:SF4">
    <property type="entry name" value="FAD_NAD(P)-BINDING DOMAIN-CONTAINING PROTEIN-RELATED"/>
    <property type="match status" value="1"/>
</dbReference>
<dbReference type="GO" id="GO:0050660">
    <property type="term" value="F:flavin adenine dinucleotide binding"/>
    <property type="evidence" value="ECO:0007669"/>
    <property type="project" value="InterPro"/>
</dbReference>
<geneLocation type="plasmid" evidence="7">
    <name>pjcm13574 dna</name>
</geneLocation>
<proteinExistence type="inferred from homology"/>
<evidence type="ECO:0000313" key="7">
    <source>
        <dbReference type="Proteomes" id="UP000466517"/>
    </source>
</evidence>
<dbReference type="GO" id="GO:0004499">
    <property type="term" value="F:N,N-dimethylaniline monooxygenase activity"/>
    <property type="evidence" value="ECO:0007669"/>
    <property type="project" value="InterPro"/>
</dbReference>
<comment type="similarity">
    <text evidence="1">Belongs to the FAD-binding monooxygenase family.</text>
</comment>
<dbReference type="Proteomes" id="UP000466517">
    <property type="component" value="Plasmid pJCM13574"/>
</dbReference>
<evidence type="ECO:0000256" key="2">
    <source>
        <dbReference type="ARBA" id="ARBA00022630"/>
    </source>
</evidence>
<reference evidence="6 7" key="1">
    <citation type="journal article" date="2019" name="Emerg. Microbes Infect.">
        <title>Comprehensive subspecies identification of 175 nontuberculous mycobacteria species based on 7547 genomic profiles.</title>
        <authorList>
            <person name="Matsumoto Y."/>
            <person name="Kinjo T."/>
            <person name="Motooka D."/>
            <person name="Nabeya D."/>
            <person name="Jung N."/>
            <person name="Uechi K."/>
            <person name="Horii T."/>
            <person name="Iida T."/>
            <person name="Fujita J."/>
            <person name="Nakamura S."/>
        </authorList>
    </citation>
    <scope>NUCLEOTIDE SEQUENCE [LARGE SCALE GENOMIC DNA]</scope>
    <source>
        <strain evidence="6 7">JCM 13574</strain>
        <plasmid evidence="7">pjcm13574 dna</plasmid>
    </source>
</reference>
<sequence length="510" mass="56698">MTRPLSVAVIGAGMSGVFIGHHLKSAGHEVTIYEKRSAVGGTWDANTYPGLHVDVLTRNYEFPFARRHHWSKHYAPGSEVRSYLQDFARSAGLLPHVRFNTEVTAAVWRDEGCWVLTLDDGTTGVFDIVVSATGFLRMPRIPNTPGRDSFAGRQFHSSAWDHSIDLRDKGIRYGVVGTGSSGVQIVTALGRMGHDVTHFIRSPQWMQVKPNPNYTWWEKAVLRIPPLAKRYDQRMAEKRVKTDGTETWKLVDGPDREEMNRRFAKMLEDAIPDPQLRAKFTPTEPPGVKRIAKTPDYYRVVQQPNVHPVFSGVRRVEPTGLVDDEGSLHEVDVVVWATGFDAHAYMRPMSVTGPDGVTLDDAWRDGVKAFRAIGVPRFPNFFLLCGPFAPINSLTIPTTLAHEVGYLMRLFDVIADTGVAYAPTEEATQAFLDDVAAALPGTTFALGDNWYSQRVGVPIIWPFTRAKHEQQYEVLSMSDFEAYPPAASAGDGETQPQDAVIPARRPGRSG</sequence>
<keyword evidence="2" id="KW-0285">Flavoprotein</keyword>
<keyword evidence="6" id="KW-0614">Plasmid</keyword>
<evidence type="ECO:0000256" key="1">
    <source>
        <dbReference type="ARBA" id="ARBA00010139"/>
    </source>
</evidence>
<dbReference type="SUPFAM" id="SSF51905">
    <property type="entry name" value="FAD/NAD(P)-binding domain"/>
    <property type="match status" value="2"/>
</dbReference>
<feature type="region of interest" description="Disordered" evidence="5">
    <location>
        <begin position="485"/>
        <end position="510"/>
    </location>
</feature>
<accession>A0A7I7XPP4</accession>
<gene>
    <name evidence="6" type="ORF">MMAD_55130</name>
</gene>
<keyword evidence="6" id="KW-0503">Monooxygenase</keyword>
<keyword evidence="7" id="KW-1185">Reference proteome</keyword>
<keyword evidence="3" id="KW-0274">FAD</keyword>
<name>A0A7I7XPP4_9MYCO</name>